<name>A0A2S6NFN8_9HYPH</name>
<evidence type="ECO:0000313" key="2">
    <source>
        <dbReference type="Proteomes" id="UP000239089"/>
    </source>
</evidence>
<dbReference type="Gene3D" id="2.10.70.10">
    <property type="entry name" value="Complement Module, domain 1"/>
    <property type="match status" value="1"/>
</dbReference>
<dbReference type="InterPro" id="IPR019600">
    <property type="entry name" value="Hemin_uptake_protein_HemP"/>
</dbReference>
<protein>
    <recommendedName>
        <fullName evidence="3">Hemin uptake protein HemP</fullName>
    </recommendedName>
</protein>
<dbReference type="OrthoDB" id="7870498at2"/>
<keyword evidence="2" id="KW-1185">Reference proteome</keyword>
<proteinExistence type="predicted"/>
<dbReference type="Proteomes" id="UP000239089">
    <property type="component" value="Unassembled WGS sequence"/>
</dbReference>
<reference evidence="1 2" key="1">
    <citation type="journal article" date="2018" name="Arch. Microbiol.">
        <title>New insights into the metabolic potential of the phototrophic purple bacterium Rhodopila globiformis DSM 161(T) from its draft genome sequence and evidence for a vanadium-dependent nitrogenase.</title>
        <authorList>
            <person name="Imhoff J.F."/>
            <person name="Rahn T."/>
            <person name="Kunzel S."/>
            <person name="Neulinger S.C."/>
        </authorList>
    </citation>
    <scope>NUCLEOTIDE SEQUENCE [LARGE SCALE GENOMIC DNA]</scope>
    <source>
        <strain evidence="1 2">DSM 16996</strain>
    </source>
</reference>
<accession>A0A2S6NFN8</accession>
<dbReference type="Pfam" id="PF10636">
    <property type="entry name" value="hemP"/>
    <property type="match status" value="1"/>
</dbReference>
<evidence type="ECO:0000313" key="1">
    <source>
        <dbReference type="EMBL" id="PPQ33442.1"/>
    </source>
</evidence>
<evidence type="ECO:0008006" key="3">
    <source>
        <dbReference type="Google" id="ProtNLM"/>
    </source>
</evidence>
<dbReference type="EMBL" id="NHSJ01000020">
    <property type="protein sequence ID" value="PPQ33442.1"/>
    <property type="molecule type" value="Genomic_DNA"/>
</dbReference>
<comment type="caution">
    <text evidence="1">The sequence shown here is derived from an EMBL/GenBank/DDBJ whole genome shotgun (WGS) entry which is preliminary data.</text>
</comment>
<gene>
    <name evidence="1" type="ORF">CCR94_01825</name>
</gene>
<sequence>MEKSSKPPPCAEAAPAPAFATAVAFDAIDARSLMKGRKEALLLLDGEPYRLRITGNNKLILTK</sequence>
<organism evidence="1 2">
    <name type="scientific">Rhodoblastus sphagnicola</name>
    <dbReference type="NCBI Taxonomy" id="333368"/>
    <lineage>
        <taxon>Bacteria</taxon>
        <taxon>Pseudomonadati</taxon>
        <taxon>Pseudomonadota</taxon>
        <taxon>Alphaproteobacteria</taxon>
        <taxon>Hyphomicrobiales</taxon>
        <taxon>Rhodoblastaceae</taxon>
        <taxon>Rhodoblastus</taxon>
    </lineage>
</organism>
<dbReference type="AlphaFoldDB" id="A0A2S6NFN8"/>